<feature type="region of interest" description="Disordered" evidence="1">
    <location>
        <begin position="605"/>
        <end position="650"/>
    </location>
</feature>
<feature type="domain" description="C2" evidence="3">
    <location>
        <begin position="275"/>
        <end position="392"/>
    </location>
</feature>
<organism evidence="4 5">
    <name type="scientific">Ceratopteris richardii</name>
    <name type="common">Triangle waterfern</name>
    <dbReference type="NCBI Taxonomy" id="49495"/>
    <lineage>
        <taxon>Eukaryota</taxon>
        <taxon>Viridiplantae</taxon>
        <taxon>Streptophyta</taxon>
        <taxon>Embryophyta</taxon>
        <taxon>Tracheophyta</taxon>
        <taxon>Polypodiopsida</taxon>
        <taxon>Polypodiidae</taxon>
        <taxon>Polypodiales</taxon>
        <taxon>Pteridineae</taxon>
        <taxon>Pteridaceae</taxon>
        <taxon>Parkerioideae</taxon>
        <taxon>Ceratopteris</taxon>
    </lineage>
</organism>
<dbReference type="InterPro" id="IPR035892">
    <property type="entry name" value="C2_domain_sf"/>
</dbReference>
<reference evidence="4" key="1">
    <citation type="submission" date="2021-08" db="EMBL/GenBank/DDBJ databases">
        <title>WGS assembly of Ceratopteris richardii.</title>
        <authorList>
            <person name="Marchant D.B."/>
            <person name="Chen G."/>
            <person name="Jenkins J."/>
            <person name="Shu S."/>
            <person name="Leebens-Mack J."/>
            <person name="Grimwood J."/>
            <person name="Schmutz J."/>
            <person name="Soltis P."/>
            <person name="Soltis D."/>
            <person name="Chen Z.-H."/>
        </authorList>
    </citation>
    <scope>NUCLEOTIDE SEQUENCE</scope>
    <source>
        <strain evidence="4">Whitten #5841</strain>
        <tissue evidence="4">Leaf</tissue>
    </source>
</reference>
<name>A0A8T2V2I6_CERRI</name>
<proteinExistence type="predicted"/>
<accession>A0A8T2V2I6</accession>
<evidence type="ECO:0000313" key="4">
    <source>
        <dbReference type="EMBL" id="KAH7442647.1"/>
    </source>
</evidence>
<dbReference type="PROSITE" id="PS50004">
    <property type="entry name" value="C2"/>
    <property type="match status" value="1"/>
</dbReference>
<dbReference type="SMART" id="SM00239">
    <property type="entry name" value="C2"/>
    <property type="match status" value="1"/>
</dbReference>
<evidence type="ECO:0000256" key="2">
    <source>
        <dbReference type="SAM" id="Phobius"/>
    </source>
</evidence>
<evidence type="ECO:0000259" key="3">
    <source>
        <dbReference type="PROSITE" id="PS50004"/>
    </source>
</evidence>
<dbReference type="CDD" id="cd21669">
    <property type="entry name" value="SMP_SF"/>
    <property type="match status" value="1"/>
</dbReference>
<dbReference type="Gene3D" id="2.60.40.150">
    <property type="entry name" value="C2 domain"/>
    <property type="match status" value="1"/>
</dbReference>
<gene>
    <name evidence="4" type="ORF">KP509_03G097600</name>
</gene>
<feature type="region of interest" description="Disordered" evidence="1">
    <location>
        <begin position="426"/>
        <end position="456"/>
    </location>
</feature>
<dbReference type="PANTHER" id="PTHR47042">
    <property type="entry name" value="C2 DOMAIN-CONTAINING PROTEIN-LIKE"/>
    <property type="match status" value="1"/>
</dbReference>
<feature type="compositionally biased region" description="Polar residues" evidence="1">
    <location>
        <begin position="605"/>
        <end position="615"/>
    </location>
</feature>
<feature type="compositionally biased region" description="Polar residues" evidence="1">
    <location>
        <begin position="639"/>
        <end position="650"/>
    </location>
</feature>
<dbReference type="PANTHER" id="PTHR47042:SF8">
    <property type="entry name" value="INTEGRAL MEMBRANE SINGLE C2 DOMAIN PROTEIN"/>
    <property type="match status" value="1"/>
</dbReference>
<dbReference type="InterPro" id="IPR000008">
    <property type="entry name" value="C2_dom"/>
</dbReference>
<dbReference type="Pfam" id="PF00168">
    <property type="entry name" value="C2"/>
    <property type="match status" value="1"/>
</dbReference>
<protein>
    <recommendedName>
        <fullName evidence="3">C2 domain-containing protein</fullName>
    </recommendedName>
</protein>
<dbReference type="EMBL" id="CM035408">
    <property type="protein sequence ID" value="KAH7442647.1"/>
    <property type="molecule type" value="Genomic_DNA"/>
</dbReference>
<feature type="transmembrane region" description="Helical" evidence="2">
    <location>
        <begin position="20"/>
        <end position="50"/>
    </location>
</feature>
<keyword evidence="2" id="KW-0812">Transmembrane</keyword>
<dbReference type="SUPFAM" id="SSF49562">
    <property type="entry name" value="C2 domain (Calcium/lipid-binding domain, CaLB)"/>
    <property type="match status" value="1"/>
</dbReference>
<dbReference type="Pfam" id="PF25669">
    <property type="entry name" value="SMP_MUG190-like"/>
    <property type="match status" value="1"/>
</dbReference>
<comment type="caution">
    <text evidence="4">The sequence shown here is derived from an EMBL/GenBank/DDBJ whole genome shotgun (WGS) entry which is preliminary data.</text>
</comment>
<dbReference type="OrthoDB" id="270970at2759"/>
<keyword evidence="2" id="KW-1133">Transmembrane helix</keyword>
<evidence type="ECO:0000256" key="1">
    <source>
        <dbReference type="SAM" id="MobiDB-lite"/>
    </source>
</evidence>
<keyword evidence="5" id="KW-1185">Reference proteome</keyword>
<dbReference type="InterPro" id="IPR052847">
    <property type="entry name" value="Ext_Synaptotagmin/KAHRP-like"/>
</dbReference>
<dbReference type="Proteomes" id="UP000825935">
    <property type="component" value="Chromosome 3"/>
</dbReference>
<feature type="compositionally biased region" description="Polar residues" evidence="1">
    <location>
        <begin position="568"/>
        <end position="577"/>
    </location>
</feature>
<feature type="compositionally biased region" description="Low complexity" evidence="1">
    <location>
        <begin position="616"/>
        <end position="638"/>
    </location>
</feature>
<dbReference type="CDD" id="cd00030">
    <property type="entry name" value="C2"/>
    <property type="match status" value="1"/>
</dbReference>
<evidence type="ECO:0000313" key="5">
    <source>
        <dbReference type="Proteomes" id="UP000825935"/>
    </source>
</evidence>
<feature type="region of interest" description="Disordered" evidence="1">
    <location>
        <begin position="558"/>
        <end position="577"/>
    </location>
</feature>
<feature type="compositionally biased region" description="Low complexity" evidence="1">
    <location>
        <begin position="558"/>
        <end position="567"/>
    </location>
</feature>
<dbReference type="AlphaFoldDB" id="A0A8T2V2I6"/>
<keyword evidence="2" id="KW-0472">Membrane</keyword>
<sequence length="673" mass="75290">MRVRKVIRRLVHDWPLFPHLLLAFSLFWFCTFFSLVNPFVAIAGALFYIYTVDEQQQKWLRVRLERIWREEGPSQSHQSNHGESVQAWLNVLLRACWPAWEAGPLCRTLEARLVELLEPKKCTLERVNLGSSPPVVRSCTMWLPHSDQQHHDPLVKYDAFLDIELSYIAGDDMGIVVTVPMGYFGAKLFCDNLKFDCKLRLGMKFVAYFPYVSYLSVAFLTVPTLNLSVRPLASNGLAVTDFPIIASWVSNSLHTIIQTCGLVHPEKWEFDFLQRLGTDYGLGPIANAAAGHYAILEIIEGKNLMPKDFSGFSDPYVIVTHGNKKFKTQIRKQTLNPKWHECFHLELNSESSWNEKVLLRCRDRDLIIDDELGFYELDLKQYQNGKRCEVLCKLQDADCGELVVAITVIANVLHSYRTAGEKKLEPVAQHPSAERNETFASHAALPSYSNETGKSSEAKSRTIVHCVSTSTEAEHFFGSDDLVSNNAAEISVLPTTACPIMNKQDEDPSISTSLMQASSSTSVVSQRALSGPFISSSSPRTKQIERAATMNITASSAVMSTASSSTTKDNGTISYSSKGFVTTGKMRRSTSNAAFQSRRSALYLNRSNSSVSGRNPRSNVDSQSSSRKSRVSLPPSSSWETGSVPSASNTKFWRPNFFKVAFPKKKQKRSIQS</sequence>